<feature type="active site" description="Phosphoserine intermediate" evidence="6">
    <location>
        <position position="104"/>
    </location>
</feature>
<dbReference type="Gene3D" id="3.40.120.10">
    <property type="entry name" value="Alpha-D-Glucose-1,6-Bisphosphate, subunit A, domain 3"/>
    <property type="match status" value="3"/>
</dbReference>
<dbReference type="Pfam" id="PF02879">
    <property type="entry name" value="PGM_PMM_II"/>
    <property type="match status" value="1"/>
</dbReference>
<dbReference type="InterPro" id="IPR006352">
    <property type="entry name" value="GlmM_bact"/>
</dbReference>
<feature type="modified residue" description="Phosphoserine" evidence="6">
    <location>
        <position position="104"/>
    </location>
</feature>
<evidence type="ECO:0000256" key="4">
    <source>
        <dbReference type="ARBA" id="ARBA00022842"/>
    </source>
</evidence>
<dbReference type="InterPro" id="IPR005841">
    <property type="entry name" value="Alpha-D-phosphohexomutase_SF"/>
</dbReference>
<keyword evidence="14" id="KW-1185">Reference proteome</keyword>
<evidence type="ECO:0000256" key="7">
    <source>
        <dbReference type="RuleBase" id="RU004326"/>
    </source>
</evidence>
<protein>
    <recommendedName>
        <fullName evidence="6 8">Phosphoglucosamine mutase</fullName>
        <ecNumber evidence="6 8">5.4.2.10</ecNumber>
    </recommendedName>
</protein>
<evidence type="ECO:0000256" key="2">
    <source>
        <dbReference type="ARBA" id="ARBA00022553"/>
    </source>
</evidence>
<keyword evidence="2 6" id="KW-0597">Phosphoprotein</keyword>
<dbReference type="GO" id="GO:0004615">
    <property type="term" value="F:phosphomannomutase activity"/>
    <property type="evidence" value="ECO:0007669"/>
    <property type="project" value="TreeGrafter"/>
</dbReference>
<dbReference type="Pfam" id="PF02878">
    <property type="entry name" value="PGM_PMM_I"/>
    <property type="match status" value="1"/>
</dbReference>
<evidence type="ECO:0000256" key="1">
    <source>
        <dbReference type="ARBA" id="ARBA00010231"/>
    </source>
</evidence>
<dbReference type="GO" id="GO:0009252">
    <property type="term" value="P:peptidoglycan biosynthetic process"/>
    <property type="evidence" value="ECO:0007669"/>
    <property type="project" value="TreeGrafter"/>
</dbReference>
<dbReference type="PANTHER" id="PTHR42946:SF1">
    <property type="entry name" value="PHOSPHOGLUCOMUTASE (ALPHA-D-GLUCOSE-1,6-BISPHOSPHATE-DEPENDENT)"/>
    <property type="match status" value="1"/>
</dbReference>
<reference evidence="13" key="2">
    <citation type="submission" date="2020-09" db="EMBL/GenBank/DDBJ databases">
        <authorList>
            <person name="Sun Q."/>
            <person name="Zhou Y."/>
        </authorList>
    </citation>
    <scope>NUCLEOTIDE SEQUENCE</scope>
    <source>
        <strain evidence="13">CGMCC 1.12181</strain>
    </source>
</reference>
<dbReference type="InterPro" id="IPR005843">
    <property type="entry name" value="A-D-PHexomutase_C"/>
</dbReference>
<proteinExistence type="inferred from homology"/>
<dbReference type="InterPro" id="IPR005845">
    <property type="entry name" value="A-D-PHexomutase_a/b/a-II"/>
</dbReference>
<dbReference type="SUPFAM" id="SSF53738">
    <property type="entry name" value="Phosphoglucomutase, first 3 domains"/>
    <property type="match status" value="3"/>
</dbReference>
<name>A0A917FIW5_9GAMM</name>
<comment type="function">
    <text evidence="6 8">Catalyzes the conversion of glucosamine-6-phosphate to glucosamine-1-phosphate.</text>
</comment>
<dbReference type="Pfam" id="PF02880">
    <property type="entry name" value="PGM_PMM_III"/>
    <property type="match status" value="1"/>
</dbReference>
<dbReference type="GO" id="GO:0005975">
    <property type="term" value="P:carbohydrate metabolic process"/>
    <property type="evidence" value="ECO:0007669"/>
    <property type="project" value="InterPro"/>
</dbReference>
<reference evidence="13" key="1">
    <citation type="journal article" date="2014" name="Int. J. Syst. Evol. Microbiol.">
        <title>Complete genome sequence of Corynebacterium casei LMG S-19264T (=DSM 44701T), isolated from a smear-ripened cheese.</title>
        <authorList>
            <consortium name="US DOE Joint Genome Institute (JGI-PGF)"/>
            <person name="Walter F."/>
            <person name="Albersmeier A."/>
            <person name="Kalinowski J."/>
            <person name="Ruckert C."/>
        </authorList>
    </citation>
    <scope>NUCLEOTIDE SEQUENCE</scope>
    <source>
        <strain evidence="13">CGMCC 1.12181</strain>
    </source>
</reference>
<gene>
    <name evidence="6 13" type="primary">glmM</name>
    <name evidence="13" type="ORF">GCM10011365_02350</name>
</gene>
<evidence type="ECO:0000259" key="11">
    <source>
        <dbReference type="Pfam" id="PF02879"/>
    </source>
</evidence>
<comment type="caution">
    <text evidence="13">The sequence shown here is derived from an EMBL/GenBank/DDBJ whole genome shotgun (WGS) entry which is preliminary data.</text>
</comment>
<evidence type="ECO:0000259" key="10">
    <source>
        <dbReference type="Pfam" id="PF02878"/>
    </source>
</evidence>
<keyword evidence="5 6" id="KW-0413">Isomerase</keyword>
<evidence type="ECO:0000256" key="6">
    <source>
        <dbReference type="HAMAP-Rule" id="MF_01554"/>
    </source>
</evidence>
<dbReference type="GO" id="GO:0006048">
    <property type="term" value="P:UDP-N-acetylglucosamine biosynthetic process"/>
    <property type="evidence" value="ECO:0007669"/>
    <property type="project" value="TreeGrafter"/>
</dbReference>
<feature type="binding site" evidence="6">
    <location>
        <position position="242"/>
    </location>
    <ligand>
        <name>Mg(2+)</name>
        <dbReference type="ChEBI" id="CHEBI:18420"/>
    </ligand>
</feature>
<dbReference type="SUPFAM" id="SSF55957">
    <property type="entry name" value="Phosphoglucomutase, C-terminal domain"/>
    <property type="match status" value="1"/>
</dbReference>
<dbReference type="EC" id="5.4.2.10" evidence="6 8"/>
<evidence type="ECO:0000259" key="9">
    <source>
        <dbReference type="Pfam" id="PF00408"/>
    </source>
</evidence>
<comment type="similarity">
    <text evidence="1 6 7">Belongs to the phosphohexose mutase family.</text>
</comment>
<feature type="binding site" evidence="6">
    <location>
        <position position="244"/>
    </location>
    <ligand>
        <name>Mg(2+)</name>
        <dbReference type="ChEBI" id="CHEBI:18420"/>
    </ligand>
</feature>
<feature type="domain" description="Alpha-D-phosphohexomutase alpha/beta/alpha" evidence="10">
    <location>
        <begin position="6"/>
        <end position="137"/>
    </location>
</feature>
<dbReference type="Proteomes" id="UP000605253">
    <property type="component" value="Unassembled WGS sequence"/>
</dbReference>
<keyword evidence="4 6" id="KW-0460">Magnesium</keyword>
<evidence type="ECO:0000313" key="14">
    <source>
        <dbReference type="Proteomes" id="UP000605253"/>
    </source>
</evidence>
<dbReference type="InterPro" id="IPR016055">
    <property type="entry name" value="A-D-PHexomutase_a/b/a-I/II/III"/>
</dbReference>
<dbReference type="HAMAP" id="MF_01554_B">
    <property type="entry name" value="GlmM_B"/>
    <property type="match status" value="1"/>
</dbReference>
<dbReference type="GO" id="GO:0005829">
    <property type="term" value="C:cytosol"/>
    <property type="evidence" value="ECO:0007669"/>
    <property type="project" value="TreeGrafter"/>
</dbReference>
<dbReference type="InterPro" id="IPR036900">
    <property type="entry name" value="A-D-PHexomutase_C_sf"/>
</dbReference>
<feature type="domain" description="Alpha-D-phosphohexomutase alpha/beta/alpha" evidence="11">
    <location>
        <begin position="159"/>
        <end position="255"/>
    </location>
</feature>
<accession>A0A917FIW5</accession>
<dbReference type="NCBIfam" id="TIGR01455">
    <property type="entry name" value="glmM"/>
    <property type="match status" value="1"/>
</dbReference>
<evidence type="ECO:0000313" key="13">
    <source>
        <dbReference type="EMBL" id="GGF84872.1"/>
    </source>
</evidence>
<dbReference type="NCBIfam" id="NF008139">
    <property type="entry name" value="PRK10887.1"/>
    <property type="match status" value="1"/>
</dbReference>
<sequence length="445" mass="47959">MKQIKKFFGTDGIRGKVGGPLMTAEFALKLGYAVGKVLGESKPGKTIVIGKDTRVSGYLFESALEAGLVSAGINTTLFGPMPTPAVAWLTRTLHASAGIVISASHNPYYDNGIKFFNHQGEKLSDEQELAIEALLNQPMEMVDSSQLGKANRLSDVDGRYIEYCKNAANNLMLSGYKIVLDCAHGATYQIAPRVLTELGADLVVIGNKPDGFNINQDCGSTEVAVLQEKVVETKADLGIALDGDGDRLVMVDHTGNEVNGDQLIFLVAKHLHANNRLNGGVVGTLMSNQGMEKALADLGIPFERAQVGDRYVHQKLHKNNWILGGESSGHILNLDLATTGDGIISALMVLNVMMESGQSLKELADEMPVFPQVMINIQHPEPKELAADDALNQAADEVDKSLGDQGRVLIRPSGTEPKLRIMVEAVEQDVAQQHAENLSKIAREL</sequence>
<comment type="PTM">
    <text evidence="6">Activated by phosphorylation.</text>
</comment>
<feature type="binding site" description="via phosphate group" evidence="6">
    <location>
        <position position="104"/>
    </location>
    <ligand>
        <name>Mg(2+)</name>
        <dbReference type="ChEBI" id="CHEBI:18420"/>
    </ligand>
</feature>
<dbReference type="InterPro" id="IPR005844">
    <property type="entry name" value="A-D-PHexomutase_a/b/a-I"/>
</dbReference>
<evidence type="ECO:0000259" key="12">
    <source>
        <dbReference type="Pfam" id="PF02880"/>
    </source>
</evidence>
<dbReference type="InterPro" id="IPR005846">
    <property type="entry name" value="A-D-PHexomutase_a/b/a-III"/>
</dbReference>
<organism evidence="13 14">
    <name type="scientific">Marinicella pacifica</name>
    <dbReference type="NCBI Taxonomy" id="1171543"/>
    <lineage>
        <taxon>Bacteria</taxon>
        <taxon>Pseudomonadati</taxon>
        <taxon>Pseudomonadota</taxon>
        <taxon>Gammaproteobacteria</taxon>
        <taxon>Lysobacterales</taxon>
        <taxon>Marinicellaceae</taxon>
        <taxon>Marinicella</taxon>
    </lineage>
</organism>
<comment type="cofactor">
    <cofactor evidence="6">
        <name>Mg(2+)</name>
        <dbReference type="ChEBI" id="CHEBI:18420"/>
    </cofactor>
    <text evidence="6">Binds 1 Mg(2+) ion per subunit.</text>
</comment>
<dbReference type="GO" id="GO:0000287">
    <property type="term" value="F:magnesium ion binding"/>
    <property type="evidence" value="ECO:0007669"/>
    <property type="project" value="UniProtKB-UniRule"/>
</dbReference>
<dbReference type="FunFam" id="3.40.120.10:FF:000003">
    <property type="entry name" value="Phosphoglucosamine mutase"/>
    <property type="match status" value="1"/>
</dbReference>
<feature type="domain" description="Alpha-D-phosphohexomutase C-terminal" evidence="9">
    <location>
        <begin position="374"/>
        <end position="438"/>
    </location>
</feature>
<dbReference type="EMBL" id="BMEO01000001">
    <property type="protein sequence ID" value="GGF84872.1"/>
    <property type="molecule type" value="Genomic_DNA"/>
</dbReference>
<dbReference type="AlphaFoldDB" id="A0A917FIW5"/>
<dbReference type="InterPro" id="IPR016066">
    <property type="entry name" value="A-D-PHexomutase_CS"/>
</dbReference>
<evidence type="ECO:0000256" key="5">
    <source>
        <dbReference type="ARBA" id="ARBA00023235"/>
    </source>
</evidence>
<feature type="domain" description="Alpha-D-phosphohexomutase alpha/beta/alpha" evidence="12">
    <location>
        <begin position="259"/>
        <end position="367"/>
    </location>
</feature>
<evidence type="ECO:0000256" key="3">
    <source>
        <dbReference type="ARBA" id="ARBA00022723"/>
    </source>
</evidence>
<dbReference type="FunFam" id="3.40.120.10:FF:000001">
    <property type="entry name" value="Phosphoglucosamine mutase"/>
    <property type="match status" value="1"/>
</dbReference>
<dbReference type="PROSITE" id="PS00710">
    <property type="entry name" value="PGM_PMM"/>
    <property type="match status" value="1"/>
</dbReference>
<feature type="binding site" evidence="6">
    <location>
        <position position="246"/>
    </location>
    <ligand>
        <name>Mg(2+)</name>
        <dbReference type="ChEBI" id="CHEBI:18420"/>
    </ligand>
</feature>
<dbReference type="RefSeq" id="WP_188363832.1">
    <property type="nucleotide sequence ID" value="NZ_BAABJF010000011.1"/>
</dbReference>
<dbReference type="Gene3D" id="3.30.310.50">
    <property type="entry name" value="Alpha-D-phosphohexomutase, C-terminal domain"/>
    <property type="match status" value="1"/>
</dbReference>
<dbReference type="Pfam" id="PF00408">
    <property type="entry name" value="PGM_PMM_IV"/>
    <property type="match status" value="1"/>
</dbReference>
<evidence type="ECO:0000256" key="8">
    <source>
        <dbReference type="RuleBase" id="RU004327"/>
    </source>
</evidence>
<dbReference type="CDD" id="cd05802">
    <property type="entry name" value="GlmM"/>
    <property type="match status" value="1"/>
</dbReference>
<comment type="catalytic activity">
    <reaction evidence="6 8">
        <text>alpha-D-glucosamine 1-phosphate = D-glucosamine 6-phosphate</text>
        <dbReference type="Rhea" id="RHEA:23424"/>
        <dbReference type="ChEBI" id="CHEBI:58516"/>
        <dbReference type="ChEBI" id="CHEBI:58725"/>
        <dbReference type="EC" id="5.4.2.10"/>
    </reaction>
</comment>
<keyword evidence="3 6" id="KW-0479">Metal-binding</keyword>
<dbReference type="PANTHER" id="PTHR42946">
    <property type="entry name" value="PHOSPHOHEXOSE MUTASE"/>
    <property type="match status" value="1"/>
</dbReference>
<dbReference type="GO" id="GO:0008966">
    <property type="term" value="F:phosphoglucosamine mutase activity"/>
    <property type="evidence" value="ECO:0007669"/>
    <property type="project" value="UniProtKB-UniRule"/>
</dbReference>
<dbReference type="InterPro" id="IPR050060">
    <property type="entry name" value="Phosphoglucosamine_mutase"/>
</dbReference>
<dbReference type="PRINTS" id="PR00509">
    <property type="entry name" value="PGMPMM"/>
</dbReference>